<evidence type="ECO:0000313" key="3">
    <source>
        <dbReference type="Proteomes" id="UP001164705"/>
    </source>
</evidence>
<dbReference type="PANTHER" id="PTHR19328:SF75">
    <property type="entry name" value="ALDOSE SUGAR DEHYDROGENASE YLII"/>
    <property type="match status" value="1"/>
</dbReference>
<dbReference type="RefSeq" id="WP_267676635.1">
    <property type="nucleotide sequence ID" value="NZ_CP113088.1"/>
</dbReference>
<dbReference type="PANTHER" id="PTHR19328">
    <property type="entry name" value="HEDGEHOG-INTERACTING PROTEIN"/>
    <property type="match status" value="1"/>
</dbReference>
<dbReference type="Gene3D" id="2.120.10.30">
    <property type="entry name" value="TolB, C-terminal domain"/>
    <property type="match status" value="1"/>
</dbReference>
<accession>A0A9E8MWU4</accession>
<sequence>MHVTRLAQIRDIANTTETVLLTISQPFANHNGGKIAFGPDGYIYIATGDGGSAGDPGNRAQSPNTLLGKILRIDVSGATYTIPGDNPYASYGGLPEIYAIGLRNPWKFSFDKMTGDLWIADVGQNAYEEINSVNSSELQEVITVGDAMRVTIILTIQAQEAVLYLAIR</sequence>
<reference evidence="2" key="1">
    <citation type="submission" date="2022-11" db="EMBL/GenBank/DDBJ databases">
        <title>Lacinutrix neustonica HL-RS19T sp. nov., isolated from the surface microlayer sample of brackish Lake Shihwa.</title>
        <authorList>
            <person name="Choi J.Y."/>
            <person name="Hwang C.Y."/>
        </authorList>
    </citation>
    <scope>NUCLEOTIDE SEQUENCE</scope>
    <source>
        <strain evidence="2">HL-RS19</strain>
    </source>
</reference>
<dbReference type="InterPro" id="IPR011042">
    <property type="entry name" value="6-blade_b-propeller_TolB-like"/>
</dbReference>
<protein>
    <submittedName>
        <fullName evidence="2">PQQ-dependent sugar dehydrogenase</fullName>
    </submittedName>
</protein>
<feature type="domain" description="Glucose/Sorbosone dehydrogenase" evidence="1">
    <location>
        <begin position="24"/>
        <end position="135"/>
    </location>
</feature>
<gene>
    <name evidence="2" type="ORF">N7U66_19895</name>
</gene>
<dbReference type="EMBL" id="CP113088">
    <property type="protein sequence ID" value="WAC02037.1"/>
    <property type="molecule type" value="Genomic_DNA"/>
</dbReference>
<dbReference type="KEGG" id="lnu:N7U66_19895"/>
<dbReference type="InterPro" id="IPR012938">
    <property type="entry name" value="Glc/Sorbosone_DH"/>
</dbReference>
<organism evidence="2 3">
    <name type="scientific">Lacinutrix neustonica</name>
    <dbReference type="NCBI Taxonomy" id="2980107"/>
    <lineage>
        <taxon>Bacteria</taxon>
        <taxon>Pseudomonadati</taxon>
        <taxon>Bacteroidota</taxon>
        <taxon>Flavobacteriia</taxon>
        <taxon>Flavobacteriales</taxon>
        <taxon>Flavobacteriaceae</taxon>
        <taxon>Lacinutrix</taxon>
    </lineage>
</organism>
<dbReference type="Proteomes" id="UP001164705">
    <property type="component" value="Chromosome"/>
</dbReference>
<dbReference type="Pfam" id="PF07995">
    <property type="entry name" value="GSDH"/>
    <property type="match status" value="1"/>
</dbReference>
<proteinExistence type="predicted"/>
<keyword evidence="3" id="KW-1185">Reference proteome</keyword>
<dbReference type="SUPFAM" id="SSF50952">
    <property type="entry name" value="Soluble quinoprotein glucose dehydrogenase"/>
    <property type="match status" value="1"/>
</dbReference>
<evidence type="ECO:0000313" key="2">
    <source>
        <dbReference type="EMBL" id="WAC02037.1"/>
    </source>
</evidence>
<evidence type="ECO:0000259" key="1">
    <source>
        <dbReference type="Pfam" id="PF07995"/>
    </source>
</evidence>
<name>A0A9E8MWU4_9FLAO</name>
<dbReference type="AlphaFoldDB" id="A0A9E8MWU4"/>
<dbReference type="InterPro" id="IPR011041">
    <property type="entry name" value="Quinoprot_gluc/sorb_DH_b-prop"/>
</dbReference>